<evidence type="ECO:0000313" key="2">
    <source>
        <dbReference type="EMBL" id="GIE49575.1"/>
    </source>
</evidence>
<dbReference type="AlphaFoldDB" id="A0A919JHW2"/>
<protein>
    <recommendedName>
        <fullName evidence="4">FXSXX-COOH protein</fullName>
    </recommendedName>
</protein>
<reference evidence="2" key="1">
    <citation type="submission" date="2021-01" db="EMBL/GenBank/DDBJ databases">
        <title>Whole genome shotgun sequence of Actinoplanes nipponensis NBRC 14063.</title>
        <authorList>
            <person name="Komaki H."/>
            <person name="Tamura T."/>
        </authorList>
    </citation>
    <scope>NUCLEOTIDE SEQUENCE</scope>
    <source>
        <strain evidence="2">NBRC 14063</strain>
    </source>
</reference>
<dbReference type="Proteomes" id="UP000647172">
    <property type="component" value="Unassembled WGS sequence"/>
</dbReference>
<evidence type="ECO:0008006" key="4">
    <source>
        <dbReference type="Google" id="ProtNLM"/>
    </source>
</evidence>
<evidence type="ECO:0000313" key="3">
    <source>
        <dbReference type="Proteomes" id="UP000647172"/>
    </source>
</evidence>
<name>A0A919JHW2_9ACTN</name>
<organism evidence="2 3">
    <name type="scientific">Actinoplanes nipponensis</name>
    <dbReference type="NCBI Taxonomy" id="135950"/>
    <lineage>
        <taxon>Bacteria</taxon>
        <taxon>Bacillati</taxon>
        <taxon>Actinomycetota</taxon>
        <taxon>Actinomycetes</taxon>
        <taxon>Micromonosporales</taxon>
        <taxon>Micromonosporaceae</taxon>
        <taxon>Actinoplanes</taxon>
    </lineage>
</organism>
<dbReference type="RefSeq" id="WP_203768981.1">
    <property type="nucleotide sequence ID" value="NZ_BAAAYJ010000080.1"/>
</dbReference>
<accession>A0A919JHW2</accession>
<keyword evidence="3" id="KW-1185">Reference proteome</keyword>
<feature type="region of interest" description="Disordered" evidence="1">
    <location>
        <begin position="44"/>
        <end position="65"/>
    </location>
</feature>
<dbReference type="EMBL" id="BOMQ01000036">
    <property type="protein sequence ID" value="GIE49575.1"/>
    <property type="molecule type" value="Genomic_DNA"/>
</dbReference>
<gene>
    <name evidence="2" type="ORF">Ani05nite_31090</name>
</gene>
<evidence type="ECO:0000256" key="1">
    <source>
        <dbReference type="SAM" id="MobiDB-lite"/>
    </source>
</evidence>
<sequence length="65" mass="6725">MLSHDEPVLRTVLPDLPEDLAELLTGELDPRRASALVHALARARGESDAAAEDGTGSADFGSAIG</sequence>
<comment type="caution">
    <text evidence="2">The sequence shown here is derived from an EMBL/GenBank/DDBJ whole genome shotgun (WGS) entry which is preliminary data.</text>
</comment>
<proteinExistence type="predicted"/>